<dbReference type="AlphaFoldDB" id="A0A0R3W270"/>
<proteinExistence type="predicted"/>
<accession>A0A0R3W270</accession>
<sequence>MNSGGEDVEAVSDFVDDEPVSMTFKAQAVQRAKSEKAANSFIQITKQKAKAKRRARQMVEGLGQHSTHVCSMEETADLQKAKETPGECDFTEIETDNPLPKLASGKPKTRRRRNTKTADNEDEFGLADTFDFRKYLPQSLLNKDADTNYLDENDADLDFEEEELGKAILEGGFGRGLEERCHDSDEQDKERISTKKRNVGSPEAPGAKNLDCDRKRRRRGKRRYHKQYSAAPRIIIFSRQDTANAIRRRADGFVNQRLFGTETGVGKVSRGPNRMTPQDMSKMAAKLKARRLARRGF</sequence>
<evidence type="ECO:0000256" key="1">
    <source>
        <dbReference type="SAM" id="MobiDB-lite"/>
    </source>
</evidence>
<evidence type="ECO:0000313" key="2">
    <source>
        <dbReference type="EMBL" id="VDK32517.1"/>
    </source>
</evidence>
<dbReference type="OrthoDB" id="6267250at2759"/>
<dbReference type="WBParaSite" id="TASK_0000388601-mRNA-1">
    <property type="protein sequence ID" value="TASK_0000388601-mRNA-1"/>
    <property type="gene ID" value="TASK_0000388601"/>
</dbReference>
<protein>
    <submittedName>
        <fullName evidence="4">NUC153 domain-containing protein</fullName>
    </submittedName>
</protein>
<feature type="region of interest" description="Disordered" evidence="1">
    <location>
        <begin position="176"/>
        <end position="224"/>
    </location>
</feature>
<gene>
    <name evidence="2" type="ORF">TASK_LOCUS3887</name>
</gene>
<feature type="region of interest" description="Disordered" evidence="1">
    <location>
        <begin position="90"/>
        <end position="120"/>
    </location>
</feature>
<feature type="compositionally biased region" description="Basic and acidic residues" evidence="1">
    <location>
        <begin position="176"/>
        <end position="193"/>
    </location>
</feature>
<name>A0A0R3W270_TAEAS</name>
<dbReference type="Proteomes" id="UP000282613">
    <property type="component" value="Unassembled WGS sequence"/>
</dbReference>
<organism evidence="4">
    <name type="scientific">Taenia asiatica</name>
    <name type="common">Asian tapeworm</name>
    <dbReference type="NCBI Taxonomy" id="60517"/>
    <lineage>
        <taxon>Eukaryota</taxon>
        <taxon>Metazoa</taxon>
        <taxon>Spiralia</taxon>
        <taxon>Lophotrochozoa</taxon>
        <taxon>Platyhelminthes</taxon>
        <taxon>Cestoda</taxon>
        <taxon>Eucestoda</taxon>
        <taxon>Cyclophyllidea</taxon>
        <taxon>Taeniidae</taxon>
        <taxon>Taenia</taxon>
    </lineage>
</organism>
<feature type="compositionally biased region" description="Basic residues" evidence="1">
    <location>
        <begin position="215"/>
        <end position="224"/>
    </location>
</feature>
<dbReference type="EMBL" id="UYRS01018318">
    <property type="protein sequence ID" value="VDK32517.1"/>
    <property type="molecule type" value="Genomic_DNA"/>
</dbReference>
<reference evidence="2 3" key="2">
    <citation type="submission" date="2018-11" db="EMBL/GenBank/DDBJ databases">
        <authorList>
            <consortium name="Pathogen Informatics"/>
        </authorList>
    </citation>
    <scope>NUCLEOTIDE SEQUENCE [LARGE SCALE GENOMIC DNA]</scope>
</reference>
<keyword evidence="3" id="KW-1185">Reference proteome</keyword>
<reference evidence="4" key="1">
    <citation type="submission" date="2017-02" db="UniProtKB">
        <authorList>
            <consortium name="WormBaseParasite"/>
        </authorList>
    </citation>
    <scope>IDENTIFICATION</scope>
</reference>
<evidence type="ECO:0000313" key="3">
    <source>
        <dbReference type="Proteomes" id="UP000282613"/>
    </source>
</evidence>
<evidence type="ECO:0000313" key="4">
    <source>
        <dbReference type="WBParaSite" id="TASK_0000388601-mRNA-1"/>
    </source>
</evidence>